<comment type="caution">
    <text evidence="2">The sequence shown here is derived from an EMBL/GenBank/DDBJ whole genome shotgun (WGS) entry which is preliminary data.</text>
</comment>
<organism evidence="2 3">
    <name type="scientific">Halioxenophilus aromaticivorans</name>
    <dbReference type="NCBI Taxonomy" id="1306992"/>
    <lineage>
        <taxon>Bacteria</taxon>
        <taxon>Pseudomonadati</taxon>
        <taxon>Pseudomonadota</taxon>
        <taxon>Gammaproteobacteria</taxon>
        <taxon>Alteromonadales</taxon>
        <taxon>Alteromonadaceae</taxon>
        <taxon>Halioxenophilus</taxon>
    </lineage>
</organism>
<dbReference type="PANTHER" id="PTHR36573">
    <property type="entry name" value="INTERMEMBRANE PHOSPHOLIPID TRANSPORT SYSTEM BINDING PROTEIN MLAC"/>
    <property type="match status" value="1"/>
</dbReference>
<gene>
    <name evidence="2" type="ORF">GCM10025791_36990</name>
</gene>
<accession>A0AAV3U6G8</accession>
<sequence>MLVKFKPISSAMIAAIAVATLASPLVYAADTAKPEVEQGVEVHAIERAADKVSAHEVVSEVTEEVMSIVRKTQTKEVSVEDASVALDEIMSQVVDFRYIVFNVMGRDAVSNASREQLQEFAKVFKQGLIDTYSKGMTTFSDNTVKVVPPKDGEDEGKSVTVFQEVKSDSGTSVVSYSMSVDRSGEWVLRNVVLNGINLGKQFQSQFRAAMKQNNKDLDAVIAAWNA</sequence>
<dbReference type="InterPro" id="IPR008869">
    <property type="entry name" value="MlaC/ttg2D"/>
</dbReference>
<evidence type="ECO:0000313" key="3">
    <source>
        <dbReference type="Proteomes" id="UP001409585"/>
    </source>
</evidence>
<reference evidence="3" key="1">
    <citation type="journal article" date="2019" name="Int. J. Syst. Evol. Microbiol.">
        <title>The Global Catalogue of Microorganisms (GCM) 10K type strain sequencing project: providing services to taxonomists for standard genome sequencing and annotation.</title>
        <authorList>
            <consortium name="The Broad Institute Genomics Platform"/>
            <consortium name="The Broad Institute Genome Sequencing Center for Infectious Disease"/>
            <person name="Wu L."/>
            <person name="Ma J."/>
        </authorList>
    </citation>
    <scope>NUCLEOTIDE SEQUENCE [LARGE SCALE GENOMIC DNA]</scope>
    <source>
        <strain evidence="3">JCM 19134</strain>
    </source>
</reference>
<dbReference type="EMBL" id="BAABLX010000029">
    <property type="protein sequence ID" value="GAA4952766.1"/>
    <property type="molecule type" value="Genomic_DNA"/>
</dbReference>
<dbReference type="Pfam" id="PF05494">
    <property type="entry name" value="MlaC"/>
    <property type="match status" value="1"/>
</dbReference>
<name>A0AAV3U6G8_9ALTE</name>
<keyword evidence="1" id="KW-0732">Signal</keyword>
<proteinExistence type="predicted"/>
<dbReference type="RefSeq" id="WP_345425956.1">
    <property type="nucleotide sequence ID" value="NZ_AP031496.1"/>
</dbReference>
<dbReference type="InterPro" id="IPR042245">
    <property type="entry name" value="Tgt2/MlaC_sf"/>
</dbReference>
<dbReference type="Gene3D" id="3.10.450.710">
    <property type="entry name" value="Tgt2/MlaC"/>
    <property type="match status" value="1"/>
</dbReference>
<feature type="chain" id="PRO_5043977271" evidence="1">
    <location>
        <begin position="29"/>
        <end position="226"/>
    </location>
</feature>
<keyword evidence="3" id="KW-1185">Reference proteome</keyword>
<feature type="signal peptide" evidence="1">
    <location>
        <begin position="1"/>
        <end position="28"/>
    </location>
</feature>
<evidence type="ECO:0000313" key="2">
    <source>
        <dbReference type="EMBL" id="GAA4952766.1"/>
    </source>
</evidence>
<evidence type="ECO:0000256" key="1">
    <source>
        <dbReference type="SAM" id="SignalP"/>
    </source>
</evidence>
<dbReference type="Proteomes" id="UP001409585">
    <property type="component" value="Unassembled WGS sequence"/>
</dbReference>
<protein>
    <submittedName>
        <fullName evidence="2">ABC transporter substrate-binding protein</fullName>
    </submittedName>
</protein>
<dbReference type="PANTHER" id="PTHR36573:SF1">
    <property type="entry name" value="INTERMEMBRANE PHOSPHOLIPID TRANSPORT SYSTEM BINDING PROTEIN MLAC"/>
    <property type="match status" value="1"/>
</dbReference>
<dbReference type="AlphaFoldDB" id="A0AAV3U6G8"/>